<evidence type="ECO:0000313" key="2">
    <source>
        <dbReference type="Proteomes" id="UP000789595"/>
    </source>
</evidence>
<dbReference type="InterPro" id="IPR017438">
    <property type="entry name" value="ATP-NAD_kinase_N"/>
</dbReference>
<dbReference type="OrthoDB" id="185618at2759"/>
<dbReference type="GO" id="GO:0003951">
    <property type="term" value="F:NAD+ kinase activity"/>
    <property type="evidence" value="ECO:0007669"/>
    <property type="project" value="InterPro"/>
</dbReference>
<dbReference type="AlphaFoldDB" id="A0A8J2WGZ3"/>
<dbReference type="SUPFAM" id="SSF111331">
    <property type="entry name" value="NAD kinase/diacylglycerol kinase-like"/>
    <property type="match status" value="1"/>
</dbReference>
<dbReference type="Proteomes" id="UP000789595">
    <property type="component" value="Unassembled WGS sequence"/>
</dbReference>
<dbReference type="Gene3D" id="3.40.50.10330">
    <property type="entry name" value="Probable inorganic polyphosphate/atp-NAD kinase, domain 1"/>
    <property type="match status" value="1"/>
</dbReference>
<organism evidence="1 2">
    <name type="scientific">Pelagomonas calceolata</name>
    <dbReference type="NCBI Taxonomy" id="35677"/>
    <lineage>
        <taxon>Eukaryota</taxon>
        <taxon>Sar</taxon>
        <taxon>Stramenopiles</taxon>
        <taxon>Ochrophyta</taxon>
        <taxon>Pelagophyceae</taxon>
        <taxon>Pelagomonadales</taxon>
        <taxon>Pelagomonadaceae</taxon>
        <taxon>Pelagomonas</taxon>
    </lineage>
</organism>
<sequence length="352" mass="38837">MLAARALRRQAPRGTRSIGYKRVLVVVKFTPYEAYTQLKLQGKAPKALRWERLKERHANHQACVEQVVSVAKREADSVTVVSRDALSRHHVDDDVDLLISVGGDGTVLSSAHFVDSQSSDEPRGPVVLGVNSDPTRAHERLGACSRTSDERRSLGALCFASARNLEDVVPRAIRGELDAAIQKRHRLAVTIRGSLSETRMPPALNDILVAHPSPAAVSRFRLDRLRNDFCPSPDDPDEFSFNVWSSGLWVSTPTGATGVMASAGGDMGVDVNSRDLQYLVREHLVGENDDVAFVRDKSHGFVDEEHHLKVRWNSQHGRVYIDGHHTAFDLELGDQVLVSSHAAPLRIFSNVV</sequence>
<accession>A0A8J2WGZ3</accession>
<dbReference type="PANTHER" id="PTHR20275:SF28">
    <property type="entry name" value="NADH KINASE"/>
    <property type="match status" value="1"/>
</dbReference>
<reference evidence="1" key="1">
    <citation type="submission" date="2021-11" db="EMBL/GenBank/DDBJ databases">
        <authorList>
            <consortium name="Genoscope - CEA"/>
            <person name="William W."/>
        </authorList>
    </citation>
    <scope>NUCLEOTIDE SEQUENCE</scope>
</reference>
<dbReference type="GO" id="GO:0006741">
    <property type="term" value="P:NADP+ biosynthetic process"/>
    <property type="evidence" value="ECO:0007669"/>
    <property type="project" value="TreeGrafter"/>
</dbReference>
<dbReference type="InterPro" id="IPR016064">
    <property type="entry name" value="NAD/diacylglycerol_kinase_sf"/>
</dbReference>
<dbReference type="PANTHER" id="PTHR20275">
    <property type="entry name" value="NAD KINASE"/>
    <property type="match status" value="1"/>
</dbReference>
<dbReference type="EMBL" id="CAKKNE010000002">
    <property type="protein sequence ID" value="CAH0368070.1"/>
    <property type="molecule type" value="Genomic_DNA"/>
</dbReference>
<dbReference type="Gene3D" id="2.60.200.30">
    <property type="entry name" value="Probable inorganic polyphosphate/atp-NAD kinase, domain 2"/>
    <property type="match status" value="1"/>
</dbReference>
<dbReference type="InterPro" id="IPR017437">
    <property type="entry name" value="ATP-NAD_kinase_PpnK-typ_C"/>
</dbReference>
<evidence type="ECO:0008006" key="3">
    <source>
        <dbReference type="Google" id="ProtNLM"/>
    </source>
</evidence>
<name>A0A8J2WGZ3_9STRA</name>
<keyword evidence="2" id="KW-1185">Reference proteome</keyword>
<proteinExistence type="predicted"/>
<dbReference type="GO" id="GO:0019674">
    <property type="term" value="P:NAD+ metabolic process"/>
    <property type="evidence" value="ECO:0007669"/>
    <property type="project" value="InterPro"/>
</dbReference>
<comment type="caution">
    <text evidence="1">The sequence shown here is derived from an EMBL/GenBank/DDBJ whole genome shotgun (WGS) entry which is preliminary data.</text>
</comment>
<gene>
    <name evidence="1" type="ORF">PECAL_2P11180</name>
</gene>
<evidence type="ECO:0000313" key="1">
    <source>
        <dbReference type="EMBL" id="CAH0368070.1"/>
    </source>
</evidence>
<protein>
    <recommendedName>
        <fullName evidence="3">NAD(+) kinase</fullName>
    </recommendedName>
</protein>